<keyword evidence="3" id="KW-0328">Glycosyltransferase</keyword>
<proteinExistence type="inferred from homology"/>
<comment type="caution">
    <text evidence="6">The sequence shown here is derived from an EMBL/GenBank/DDBJ whole genome shotgun (WGS) entry which is preliminary data.</text>
</comment>
<keyword evidence="4 6" id="KW-0808">Transferase</keyword>
<dbReference type="GO" id="GO:0016757">
    <property type="term" value="F:glycosyltransferase activity"/>
    <property type="evidence" value="ECO:0007669"/>
    <property type="project" value="UniProtKB-KW"/>
</dbReference>
<evidence type="ECO:0000313" key="7">
    <source>
        <dbReference type="Proteomes" id="UP000050909"/>
    </source>
</evidence>
<dbReference type="SUPFAM" id="SSF53448">
    <property type="entry name" value="Nucleotide-diphospho-sugar transferases"/>
    <property type="match status" value="1"/>
</dbReference>
<dbReference type="Pfam" id="PF00535">
    <property type="entry name" value="Glycos_transf_2"/>
    <property type="match status" value="1"/>
</dbReference>
<dbReference type="RefSeq" id="WP_056946016.1">
    <property type="nucleotide sequence ID" value="NZ_AZCV01000001.1"/>
</dbReference>
<organism evidence="6 7">
    <name type="scientific">Amylolactobacillus amylotrophicus DSM 20534</name>
    <dbReference type="NCBI Taxonomy" id="1423722"/>
    <lineage>
        <taxon>Bacteria</taxon>
        <taxon>Bacillati</taxon>
        <taxon>Bacillota</taxon>
        <taxon>Bacilli</taxon>
        <taxon>Lactobacillales</taxon>
        <taxon>Lactobacillaceae</taxon>
        <taxon>Amylolactobacillus</taxon>
    </lineage>
</organism>
<sequence length="337" mass="39642">MDFNREIVAVVVTYNNRFNYLVKTVKSLVQQEKISKVIIVQNGVQYDLPSLLNKYSSVSVIQNSDNQGSAGGFWLGFKYVSNVEFKNMNVLVLDDDNILDSEAINELEKAESLHDYPAHIWSLFRPNVQSKKQFNKTSERTYDSLTDTINGFTIEHLFNKNKGNEPRKYKDVNCLITSPYSGLFFPQELLKSIDLPNKNFYLYSDDIEFTLRIQRFGHLILQYQYACAYDQSVAWQTLEEDNSKSRKSFYITSEIFRPLYTYRNEVYISYYILKRNKFLLSLNYYLLQLWMLISYMPKNRTGVKKFMLLRRAMADGKKSILGKSTWIENIREAQNEH</sequence>
<dbReference type="PATRIC" id="fig|1423722.3.peg.401"/>
<dbReference type="AlphaFoldDB" id="A0A0R1H4K0"/>
<evidence type="ECO:0000259" key="5">
    <source>
        <dbReference type="Pfam" id="PF00535"/>
    </source>
</evidence>
<accession>A0A0R1H4K0</accession>
<name>A0A0R1H4K0_9LACO</name>
<evidence type="ECO:0000313" key="6">
    <source>
        <dbReference type="EMBL" id="KRK38705.1"/>
    </source>
</evidence>
<evidence type="ECO:0000256" key="3">
    <source>
        <dbReference type="ARBA" id="ARBA00022676"/>
    </source>
</evidence>
<comment type="similarity">
    <text evidence="2">Belongs to the glycosyltransferase 2 family.</text>
</comment>
<dbReference type="EMBL" id="AZCV01000001">
    <property type="protein sequence ID" value="KRK38705.1"/>
    <property type="molecule type" value="Genomic_DNA"/>
</dbReference>
<dbReference type="InterPro" id="IPR001173">
    <property type="entry name" value="Glyco_trans_2-like"/>
</dbReference>
<dbReference type="PANTHER" id="PTHR43179">
    <property type="entry name" value="RHAMNOSYLTRANSFERASE WBBL"/>
    <property type="match status" value="1"/>
</dbReference>
<dbReference type="InterPro" id="IPR029044">
    <property type="entry name" value="Nucleotide-diphossugar_trans"/>
</dbReference>
<dbReference type="PANTHER" id="PTHR43179:SF12">
    <property type="entry name" value="GALACTOFURANOSYLTRANSFERASE GLFT2"/>
    <property type="match status" value="1"/>
</dbReference>
<protein>
    <submittedName>
        <fullName evidence="6">Glycosyltransferase</fullName>
    </submittedName>
</protein>
<gene>
    <name evidence="6" type="ORF">FC62_GL000394</name>
</gene>
<feature type="domain" description="Glycosyltransferase 2-like" evidence="5">
    <location>
        <begin position="10"/>
        <end position="140"/>
    </location>
</feature>
<evidence type="ECO:0000256" key="1">
    <source>
        <dbReference type="ARBA" id="ARBA00004776"/>
    </source>
</evidence>
<evidence type="ECO:0000256" key="2">
    <source>
        <dbReference type="ARBA" id="ARBA00006739"/>
    </source>
</evidence>
<comment type="pathway">
    <text evidence="1">Cell wall biogenesis; cell wall polysaccharide biosynthesis.</text>
</comment>
<dbReference type="Gene3D" id="3.90.550.10">
    <property type="entry name" value="Spore Coat Polysaccharide Biosynthesis Protein SpsA, Chain A"/>
    <property type="match status" value="1"/>
</dbReference>
<reference evidence="6 7" key="1">
    <citation type="journal article" date="2015" name="Genome Announc.">
        <title>Expanding the biotechnology potential of lactobacilli through comparative genomics of 213 strains and associated genera.</title>
        <authorList>
            <person name="Sun Z."/>
            <person name="Harris H.M."/>
            <person name="McCann A."/>
            <person name="Guo C."/>
            <person name="Argimon S."/>
            <person name="Zhang W."/>
            <person name="Yang X."/>
            <person name="Jeffery I.B."/>
            <person name="Cooney J.C."/>
            <person name="Kagawa T.F."/>
            <person name="Liu W."/>
            <person name="Song Y."/>
            <person name="Salvetti E."/>
            <person name="Wrobel A."/>
            <person name="Rasinkangas P."/>
            <person name="Parkhill J."/>
            <person name="Rea M.C."/>
            <person name="O'Sullivan O."/>
            <person name="Ritari J."/>
            <person name="Douillard F.P."/>
            <person name="Paul Ross R."/>
            <person name="Yang R."/>
            <person name="Briner A.E."/>
            <person name="Felis G.E."/>
            <person name="de Vos W.M."/>
            <person name="Barrangou R."/>
            <person name="Klaenhammer T.R."/>
            <person name="Caufield P.W."/>
            <person name="Cui Y."/>
            <person name="Zhang H."/>
            <person name="O'Toole P.W."/>
        </authorList>
    </citation>
    <scope>NUCLEOTIDE SEQUENCE [LARGE SCALE GENOMIC DNA]</scope>
    <source>
        <strain evidence="6 7">DSM 20534</strain>
    </source>
</reference>
<dbReference type="Proteomes" id="UP000050909">
    <property type="component" value="Unassembled WGS sequence"/>
</dbReference>
<evidence type="ECO:0000256" key="4">
    <source>
        <dbReference type="ARBA" id="ARBA00022679"/>
    </source>
</evidence>
<keyword evidence="7" id="KW-1185">Reference proteome</keyword>